<evidence type="ECO:0000256" key="4">
    <source>
        <dbReference type="ARBA" id="ARBA00022917"/>
    </source>
</evidence>
<evidence type="ECO:0000256" key="1">
    <source>
        <dbReference type="ARBA" id="ARBA00022598"/>
    </source>
</evidence>
<evidence type="ECO:0000259" key="6">
    <source>
        <dbReference type="Pfam" id="PF00152"/>
    </source>
</evidence>
<dbReference type="PANTHER" id="PTHR22594">
    <property type="entry name" value="ASPARTYL/LYSYL-TRNA SYNTHETASE"/>
    <property type="match status" value="1"/>
</dbReference>
<comment type="caution">
    <text evidence="7">The sequence shown here is derived from an EMBL/GenBank/DDBJ whole genome shotgun (WGS) entry which is preliminary data.</text>
</comment>
<dbReference type="InterPro" id="IPR045864">
    <property type="entry name" value="aa-tRNA-synth_II/BPL/LPL"/>
</dbReference>
<dbReference type="PANTHER" id="PTHR22594:SF48">
    <property type="entry name" value="ASPARAGINYL-TRNA SYNTHETASE-RELATED PROTEIN (N-TRUNCATION)"/>
    <property type="match status" value="1"/>
</dbReference>
<dbReference type="Pfam" id="PF00152">
    <property type="entry name" value="tRNA-synt_2"/>
    <property type="match status" value="1"/>
</dbReference>
<protein>
    <recommendedName>
        <fullName evidence="6">Aminoacyl-tRNA synthetase class II (D/K/N) domain-containing protein</fullName>
    </recommendedName>
</protein>
<dbReference type="GO" id="GO:0004816">
    <property type="term" value="F:asparagine-tRNA ligase activity"/>
    <property type="evidence" value="ECO:0007669"/>
    <property type="project" value="TreeGrafter"/>
</dbReference>
<evidence type="ECO:0000256" key="2">
    <source>
        <dbReference type="ARBA" id="ARBA00022741"/>
    </source>
</evidence>
<dbReference type="NCBIfam" id="NF005054">
    <property type="entry name" value="PRK06462.1-4"/>
    <property type="match status" value="1"/>
</dbReference>
<gene>
    <name evidence="7" type="ORF">S01H1_46670</name>
</gene>
<organism evidence="7">
    <name type="scientific">marine sediment metagenome</name>
    <dbReference type="NCBI Taxonomy" id="412755"/>
    <lineage>
        <taxon>unclassified sequences</taxon>
        <taxon>metagenomes</taxon>
        <taxon>ecological metagenomes</taxon>
    </lineage>
</organism>
<keyword evidence="5" id="KW-0030">Aminoacyl-tRNA synthetase</keyword>
<evidence type="ECO:0000313" key="7">
    <source>
        <dbReference type="EMBL" id="GAG09787.1"/>
    </source>
</evidence>
<reference evidence="7" key="1">
    <citation type="journal article" date="2014" name="Front. Microbiol.">
        <title>High frequency of phylogenetically diverse reductive dehalogenase-homologous genes in deep subseafloor sedimentary metagenomes.</title>
        <authorList>
            <person name="Kawai M."/>
            <person name="Futagami T."/>
            <person name="Toyoda A."/>
            <person name="Takaki Y."/>
            <person name="Nishi S."/>
            <person name="Hori S."/>
            <person name="Arai W."/>
            <person name="Tsubouchi T."/>
            <person name="Morono Y."/>
            <person name="Uchiyama I."/>
            <person name="Ito T."/>
            <person name="Fujiyama A."/>
            <person name="Inagaki F."/>
            <person name="Takami H."/>
        </authorList>
    </citation>
    <scope>NUCLEOTIDE SEQUENCE</scope>
    <source>
        <strain evidence="7">Expedition CK06-06</strain>
    </source>
</reference>
<name>X0VEV8_9ZZZZ</name>
<keyword evidence="4" id="KW-0648">Protein biosynthesis</keyword>
<evidence type="ECO:0000256" key="5">
    <source>
        <dbReference type="ARBA" id="ARBA00023146"/>
    </source>
</evidence>
<dbReference type="GO" id="GO:0005524">
    <property type="term" value="F:ATP binding"/>
    <property type="evidence" value="ECO:0007669"/>
    <property type="project" value="UniProtKB-KW"/>
</dbReference>
<dbReference type="InterPro" id="IPR004364">
    <property type="entry name" value="Aa-tRNA-synt_II"/>
</dbReference>
<dbReference type="AlphaFoldDB" id="X0VEV8"/>
<feature type="non-terminal residue" evidence="7">
    <location>
        <position position="243"/>
    </location>
</feature>
<feature type="domain" description="Aminoacyl-tRNA synthetase class II (D/K/N)" evidence="6">
    <location>
        <begin position="8"/>
        <end position="242"/>
    </location>
</feature>
<sequence>MKTRHIKTTKAILKIQSEIRKILGDKLRKKDFIEISPVILSQITDPLNHPTTPANINCYGKKYHITQSMIFHKQLALQTLEKIFVFSPNVRIEPQDKKETGRHLFEFTQLDLEVKNAKREDMMKLCEELLIATIKSIKKNCKKELETLGRTPTIPKTPFKQIKYEDAYKRYGKDFEEMISKTHKEPVWIIDIPLNSREFYDKEDPEKPGFLRDMDLIYPNGHGEALSGGEREYEYERIKERIL</sequence>
<evidence type="ECO:0000256" key="3">
    <source>
        <dbReference type="ARBA" id="ARBA00022840"/>
    </source>
</evidence>
<dbReference type="EMBL" id="BARS01029893">
    <property type="protein sequence ID" value="GAG09787.1"/>
    <property type="molecule type" value="Genomic_DNA"/>
</dbReference>
<dbReference type="SUPFAM" id="SSF55681">
    <property type="entry name" value="Class II aaRS and biotin synthetases"/>
    <property type="match status" value="1"/>
</dbReference>
<keyword evidence="2" id="KW-0547">Nucleotide-binding</keyword>
<keyword evidence="3" id="KW-0067">ATP-binding</keyword>
<dbReference type="GO" id="GO:0006421">
    <property type="term" value="P:asparaginyl-tRNA aminoacylation"/>
    <property type="evidence" value="ECO:0007669"/>
    <property type="project" value="TreeGrafter"/>
</dbReference>
<accession>X0VEV8</accession>
<keyword evidence="1" id="KW-0436">Ligase</keyword>
<dbReference type="Gene3D" id="3.30.930.10">
    <property type="entry name" value="Bira Bifunctional Protein, Domain 2"/>
    <property type="match status" value="1"/>
</dbReference>
<proteinExistence type="predicted"/>